<accession>A0ABY6HK93</accession>
<evidence type="ECO:0000313" key="2">
    <source>
        <dbReference type="EMBL" id="UYP43943.1"/>
    </source>
</evidence>
<sequence length="164" mass="19142">MTFTIQSTDIDWKKAYAIHYKSIRYLKILPVMGLLGLFIALINFIFLKKNLEGIFCSVIGLYLLFIKQIYIGTWVRAAKTNKNFGASEEIEFLADGCIIAQTNDLKTEISIKNILHYLIYKDWILLYIQKNAFIFFKISELNQAGVYNELKSFLLDFDIQQKFI</sequence>
<proteinExistence type="predicted"/>
<gene>
    <name evidence="2" type="ORF">NEF87_000228</name>
</gene>
<dbReference type="EMBL" id="CP104013">
    <property type="protein sequence ID" value="UYP43943.1"/>
    <property type="molecule type" value="Genomic_DNA"/>
</dbReference>
<organism evidence="2 3">
    <name type="scientific">Candidatus Lokiarchaeum ossiferum</name>
    <dbReference type="NCBI Taxonomy" id="2951803"/>
    <lineage>
        <taxon>Archaea</taxon>
        <taxon>Promethearchaeati</taxon>
        <taxon>Promethearchaeota</taxon>
        <taxon>Promethearchaeia</taxon>
        <taxon>Promethearchaeales</taxon>
        <taxon>Promethearchaeaceae</taxon>
        <taxon>Candidatus Lokiarchaeum</taxon>
    </lineage>
</organism>
<dbReference type="Proteomes" id="UP001208689">
    <property type="component" value="Chromosome"/>
</dbReference>
<keyword evidence="3" id="KW-1185">Reference proteome</keyword>
<evidence type="ECO:0000313" key="3">
    <source>
        <dbReference type="Proteomes" id="UP001208689"/>
    </source>
</evidence>
<keyword evidence="1" id="KW-0812">Transmembrane</keyword>
<keyword evidence="1" id="KW-0472">Membrane</keyword>
<evidence type="ECO:0008006" key="4">
    <source>
        <dbReference type="Google" id="ProtNLM"/>
    </source>
</evidence>
<protein>
    <recommendedName>
        <fullName evidence="4">YcxB-like protein domain-containing protein</fullName>
    </recommendedName>
</protein>
<name>A0ABY6HK93_9ARCH</name>
<feature type="transmembrane region" description="Helical" evidence="1">
    <location>
        <begin position="28"/>
        <end position="47"/>
    </location>
</feature>
<reference evidence="2" key="1">
    <citation type="submission" date="2022-09" db="EMBL/GenBank/DDBJ databases">
        <title>Actin cytoskeleton and complex cell architecture in an #Asgard archaeon.</title>
        <authorList>
            <person name="Ponce Toledo R.I."/>
            <person name="Schleper C."/>
            <person name="Rodrigues Oliveira T."/>
            <person name="Wollweber F."/>
            <person name="Xu J."/>
            <person name="Rittmann S."/>
            <person name="Klingl A."/>
            <person name="Pilhofer M."/>
        </authorList>
    </citation>
    <scope>NUCLEOTIDE SEQUENCE</scope>
    <source>
        <strain evidence="2">B-35</strain>
    </source>
</reference>
<evidence type="ECO:0000256" key="1">
    <source>
        <dbReference type="SAM" id="Phobius"/>
    </source>
</evidence>
<feature type="transmembrane region" description="Helical" evidence="1">
    <location>
        <begin position="54"/>
        <end position="75"/>
    </location>
</feature>
<keyword evidence="1" id="KW-1133">Transmembrane helix</keyword>